<dbReference type="EC" id="3.1.26.4" evidence="6 14"/>
<dbReference type="GO" id="GO:0004523">
    <property type="term" value="F:RNA-DNA hybrid ribonuclease activity"/>
    <property type="evidence" value="ECO:0007669"/>
    <property type="project" value="UniProtKB-UniRule"/>
</dbReference>
<dbReference type="KEGG" id="vbl:L21SP4_00107"/>
<comment type="subcellular location">
    <subcellularLocation>
        <location evidence="4 14">Cytoplasm</location>
    </subcellularLocation>
</comment>
<evidence type="ECO:0000256" key="15">
    <source>
        <dbReference type="PROSITE-ProRule" id="PRU01319"/>
    </source>
</evidence>
<dbReference type="GO" id="GO:0043137">
    <property type="term" value="P:DNA replication, removal of RNA primer"/>
    <property type="evidence" value="ECO:0007669"/>
    <property type="project" value="TreeGrafter"/>
</dbReference>
<evidence type="ECO:0000259" key="17">
    <source>
        <dbReference type="PROSITE" id="PS51975"/>
    </source>
</evidence>
<evidence type="ECO:0000256" key="1">
    <source>
        <dbReference type="ARBA" id="ARBA00000077"/>
    </source>
</evidence>
<dbReference type="InterPro" id="IPR001352">
    <property type="entry name" value="RNase_HII/HIII"/>
</dbReference>
<evidence type="ECO:0000313" key="18">
    <source>
        <dbReference type="EMBL" id="AKJ63393.1"/>
    </source>
</evidence>
<evidence type="ECO:0000256" key="13">
    <source>
        <dbReference type="ARBA" id="ARBA00023211"/>
    </source>
</evidence>
<dbReference type="AlphaFoldDB" id="A0A0G3EAV1"/>
<dbReference type="GO" id="GO:0003723">
    <property type="term" value="F:RNA binding"/>
    <property type="evidence" value="ECO:0007669"/>
    <property type="project" value="UniProtKB-UniRule"/>
</dbReference>
<dbReference type="NCBIfam" id="NF000594">
    <property type="entry name" value="PRK00015.1-1"/>
    <property type="match status" value="1"/>
</dbReference>
<dbReference type="InterPro" id="IPR024567">
    <property type="entry name" value="RNase_HII/HIII_dom"/>
</dbReference>
<keyword evidence="19" id="KW-1185">Reference proteome</keyword>
<dbReference type="CDD" id="cd07182">
    <property type="entry name" value="RNase_HII_bacteria_HII_like"/>
    <property type="match status" value="1"/>
</dbReference>
<comment type="similarity">
    <text evidence="5 14 16">Belongs to the RNase HII family.</text>
</comment>
<feature type="binding site" evidence="14 15">
    <location>
        <position position="27"/>
    </location>
    <ligand>
        <name>a divalent metal cation</name>
        <dbReference type="ChEBI" id="CHEBI:60240"/>
    </ligand>
</feature>
<protein>
    <recommendedName>
        <fullName evidence="7 14">Ribonuclease HII</fullName>
        <shortName evidence="14">RNase HII</shortName>
        <ecNumber evidence="6 14">3.1.26.4</ecNumber>
    </recommendedName>
</protein>
<comment type="cofactor">
    <cofactor evidence="14 15">
        <name>Mn(2+)</name>
        <dbReference type="ChEBI" id="CHEBI:29035"/>
    </cofactor>
    <cofactor evidence="14 15">
        <name>Mg(2+)</name>
        <dbReference type="ChEBI" id="CHEBI:18420"/>
    </cofactor>
    <text evidence="14 15">Manganese or magnesium. Binds 1 divalent metal ion per monomer in the absence of substrate. May bind a second metal ion after substrate binding.</text>
</comment>
<sequence>MPSFYDLIQFEREAWTAGYGRVAGIDEAGRGPLAGPVVAAAVCFTPAFLCNHSRPVLEGLTDSKALSEGRRNDFYATLRAMKAASIGVGSATPEEIDTMNILRATHLAMARAVLDLRPPGDFALVDGNEVRGLAVPSRSIVKGDRLSLSISAASVIAKVTRDRMMTELDAQYPGYGFAAHKGYGTAAHLEALARLGPSPCHRRSFRPVSERQLGFEPGD</sequence>
<keyword evidence="10 14" id="KW-0479">Metal-binding</keyword>
<evidence type="ECO:0000256" key="2">
    <source>
        <dbReference type="ARBA" id="ARBA00001946"/>
    </source>
</evidence>
<evidence type="ECO:0000256" key="7">
    <source>
        <dbReference type="ARBA" id="ARBA00019179"/>
    </source>
</evidence>
<proteinExistence type="inferred from homology"/>
<dbReference type="GO" id="GO:0032299">
    <property type="term" value="C:ribonuclease H2 complex"/>
    <property type="evidence" value="ECO:0007669"/>
    <property type="project" value="TreeGrafter"/>
</dbReference>
<evidence type="ECO:0000256" key="10">
    <source>
        <dbReference type="ARBA" id="ARBA00022723"/>
    </source>
</evidence>
<accession>A0A0G3EAV1</accession>
<evidence type="ECO:0000256" key="6">
    <source>
        <dbReference type="ARBA" id="ARBA00012180"/>
    </source>
</evidence>
<dbReference type="InterPro" id="IPR036397">
    <property type="entry name" value="RNaseH_sf"/>
</dbReference>
<evidence type="ECO:0000313" key="19">
    <source>
        <dbReference type="Proteomes" id="UP000035268"/>
    </source>
</evidence>
<reference evidence="18 19" key="2">
    <citation type="journal article" date="2016" name="ISME J.">
        <title>Characterization of the first cultured representative of Verrucomicrobia subdivision 5 indicates the proposal of a novel phylum.</title>
        <authorList>
            <person name="Spring S."/>
            <person name="Bunk B."/>
            <person name="Sproer C."/>
            <person name="Schumann P."/>
            <person name="Rohde M."/>
            <person name="Tindall B.J."/>
            <person name="Klenk H.P."/>
        </authorList>
    </citation>
    <scope>NUCLEOTIDE SEQUENCE [LARGE SCALE GENOMIC DNA]</scope>
    <source>
        <strain evidence="18 19">L21-Fru-AB</strain>
    </source>
</reference>
<dbReference type="OrthoDB" id="9803420at2"/>
<evidence type="ECO:0000256" key="4">
    <source>
        <dbReference type="ARBA" id="ARBA00004496"/>
    </source>
</evidence>
<dbReference type="PROSITE" id="PS51975">
    <property type="entry name" value="RNASE_H_2"/>
    <property type="match status" value="1"/>
</dbReference>
<organism evidence="18 19">
    <name type="scientific">Kiritimatiella glycovorans</name>
    <dbReference type="NCBI Taxonomy" id="1307763"/>
    <lineage>
        <taxon>Bacteria</taxon>
        <taxon>Pseudomonadati</taxon>
        <taxon>Kiritimatiellota</taxon>
        <taxon>Kiritimatiellia</taxon>
        <taxon>Kiritimatiellales</taxon>
        <taxon>Kiritimatiellaceae</taxon>
        <taxon>Kiritimatiella</taxon>
    </lineage>
</organism>
<evidence type="ECO:0000256" key="16">
    <source>
        <dbReference type="RuleBase" id="RU003515"/>
    </source>
</evidence>
<dbReference type="PATRIC" id="fig|1609981.3.peg.113"/>
<dbReference type="GO" id="GO:0006298">
    <property type="term" value="P:mismatch repair"/>
    <property type="evidence" value="ECO:0007669"/>
    <property type="project" value="TreeGrafter"/>
</dbReference>
<dbReference type="EMBL" id="CP010904">
    <property type="protein sequence ID" value="AKJ63393.1"/>
    <property type="molecule type" value="Genomic_DNA"/>
</dbReference>
<dbReference type="Proteomes" id="UP000035268">
    <property type="component" value="Chromosome"/>
</dbReference>
<evidence type="ECO:0000256" key="5">
    <source>
        <dbReference type="ARBA" id="ARBA00007383"/>
    </source>
</evidence>
<dbReference type="Pfam" id="PF01351">
    <property type="entry name" value="RNase_HII"/>
    <property type="match status" value="1"/>
</dbReference>
<dbReference type="Gene3D" id="3.30.420.10">
    <property type="entry name" value="Ribonuclease H-like superfamily/Ribonuclease H"/>
    <property type="match status" value="1"/>
</dbReference>
<reference evidence="19" key="1">
    <citation type="submission" date="2015-02" db="EMBL/GenBank/DDBJ databases">
        <title>Description and complete genome sequence of the first cultured representative of the subdivision 5 of the Verrucomicrobia phylum.</title>
        <authorList>
            <person name="Spring S."/>
            <person name="Bunk B."/>
            <person name="Sproer C."/>
            <person name="Klenk H.-P."/>
        </authorList>
    </citation>
    <scope>NUCLEOTIDE SEQUENCE [LARGE SCALE GENOMIC DNA]</scope>
    <source>
        <strain evidence="19">L21-Fru-AB</strain>
    </source>
</reference>
<evidence type="ECO:0000256" key="14">
    <source>
        <dbReference type="HAMAP-Rule" id="MF_00052"/>
    </source>
</evidence>
<evidence type="ECO:0000256" key="8">
    <source>
        <dbReference type="ARBA" id="ARBA00022490"/>
    </source>
</evidence>
<keyword evidence="8 14" id="KW-0963">Cytoplasm</keyword>
<evidence type="ECO:0000256" key="11">
    <source>
        <dbReference type="ARBA" id="ARBA00022759"/>
    </source>
</evidence>
<name>A0A0G3EAV1_9BACT</name>
<feature type="domain" description="RNase H type-2" evidence="17">
    <location>
        <begin position="20"/>
        <end position="217"/>
    </location>
</feature>
<keyword evidence="13 14" id="KW-0464">Manganese</keyword>
<dbReference type="InterPro" id="IPR012337">
    <property type="entry name" value="RNaseH-like_sf"/>
</dbReference>
<comment type="catalytic activity">
    <reaction evidence="1 14 15 16">
        <text>Endonucleolytic cleavage to 5'-phosphomonoester.</text>
        <dbReference type="EC" id="3.1.26.4"/>
    </reaction>
</comment>
<dbReference type="RefSeq" id="WP_052880830.1">
    <property type="nucleotide sequence ID" value="NZ_CP010904.1"/>
</dbReference>
<keyword evidence="11 14" id="KW-0255">Endonuclease</keyword>
<comment type="cofactor">
    <cofactor evidence="2">
        <name>Mg(2+)</name>
        <dbReference type="ChEBI" id="CHEBI:18420"/>
    </cofactor>
</comment>
<feature type="binding site" evidence="14 15">
    <location>
        <position position="126"/>
    </location>
    <ligand>
        <name>a divalent metal cation</name>
        <dbReference type="ChEBI" id="CHEBI:60240"/>
    </ligand>
</feature>
<dbReference type="SUPFAM" id="SSF53098">
    <property type="entry name" value="Ribonuclease H-like"/>
    <property type="match status" value="1"/>
</dbReference>
<gene>
    <name evidence="14 18" type="primary">rnhB</name>
    <name evidence="18" type="ORF">L21SP4_00107</name>
</gene>
<dbReference type="GO" id="GO:0005737">
    <property type="term" value="C:cytoplasm"/>
    <property type="evidence" value="ECO:0007669"/>
    <property type="project" value="UniProtKB-SubCell"/>
</dbReference>
<feature type="binding site" evidence="14 15">
    <location>
        <position position="26"/>
    </location>
    <ligand>
        <name>a divalent metal cation</name>
        <dbReference type="ChEBI" id="CHEBI:60240"/>
    </ligand>
</feature>
<dbReference type="GO" id="GO:0030145">
    <property type="term" value="F:manganese ion binding"/>
    <property type="evidence" value="ECO:0007669"/>
    <property type="project" value="UniProtKB-UniRule"/>
</dbReference>
<comment type="function">
    <text evidence="3 14 16">Endonuclease that specifically degrades the RNA of RNA-DNA hybrids.</text>
</comment>
<dbReference type="NCBIfam" id="NF000595">
    <property type="entry name" value="PRK00015.1-3"/>
    <property type="match status" value="1"/>
</dbReference>
<dbReference type="InterPro" id="IPR022898">
    <property type="entry name" value="RNase_HII"/>
</dbReference>
<dbReference type="PANTHER" id="PTHR10954:SF18">
    <property type="entry name" value="RIBONUCLEASE HII"/>
    <property type="match status" value="1"/>
</dbReference>
<keyword evidence="9 14" id="KW-0540">Nuclease</keyword>
<dbReference type="STRING" id="1307763.L21SP4_00107"/>
<dbReference type="PANTHER" id="PTHR10954">
    <property type="entry name" value="RIBONUCLEASE H2 SUBUNIT A"/>
    <property type="match status" value="1"/>
</dbReference>
<keyword evidence="12 14" id="KW-0378">Hydrolase</keyword>
<evidence type="ECO:0000256" key="3">
    <source>
        <dbReference type="ARBA" id="ARBA00004065"/>
    </source>
</evidence>
<dbReference type="HAMAP" id="MF_00052_B">
    <property type="entry name" value="RNase_HII_B"/>
    <property type="match status" value="1"/>
</dbReference>
<evidence type="ECO:0000256" key="9">
    <source>
        <dbReference type="ARBA" id="ARBA00022722"/>
    </source>
</evidence>
<evidence type="ECO:0000256" key="12">
    <source>
        <dbReference type="ARBA" id="ARBA00022801"/>
    </source>
</evidence>